<dbReference type="InterPro" id="IPR029787">
    <property type="entry name" value="Nucleotide_cyclase"/>
</dbReference>
<comment type="caution">
    <text evidence="3">The sequence shown here is derived from an EMBL/GenBank/DDBJ whole genome shotgun (WGS) entry which is preliminary data.</text>
</comment>
<dbReference type="Proteomes" id="UP000248616">
    <property type="component" value="Unassembled WGS sequence"/>
</dbReference>
<dbReference type="GO" id="GO:0004016">
    <property type="term" value="F:adenylate cyclase activity"/>
    <property type="evidence" value="ECO:0007669"/>
    <property type="project" value="UniProtKB-ARBA"/>
</dbReference>
<dbReference type="OrthoDB" id="7318636at2"/>
<evidence type="ECO:0000259" key="2">
    <source>
        <dbReference type="PROSITE" id="PS50125"/>
    </source>
</evidence>
<sequence>MPNVRVERRLAAIMAADIVAYSRLIEADEARTLASIRTLRSQVLDPLIADHRGRIVKLMGDGAIVEFGSVVDAVACAVAVQEGTAAHQREVPPESRIVFRIGINVGDVVVEDGDLLGDGVNIAARLEALAEPGSICISDAAQKQLAGKTDLAFEDAGERTLKNIAQPVRVWRWAREPGPAIAAPLALPDRPSIAVLPFDNLSGQPEETYFSDGITEDIITGLARFRSLFVIARNSSFAFRGKPTSLAEIGRQLGVSYLLEGSVRRAGSRLRITAQLIEAVTGAHLWAERYDRSPDDIFVVQDEVAQTIVTTLVGRIEDARLQQVLQRPTASLAAYDCLLRGLAHFRSDADTAIQQALEMFEKAVALDPRYAVAHSYRAFVKLALSGFASAPVEVLDRAFIEAKHAIELDPLESRCHRILSTICFNRREYDQAEQHLGRAFELNPNDADGLLMKGRLMTCRGRPEEALTCLEAANRLNPLRSRWYRPFSGIALFSLRRFEEAAQAFKQTPLPTSWSFARLAACYAQLGRTAETQAAVAEILRLQPDFSTAEYMRKSVLLEHAEDRELLREGLIKAGLPA</sequence>
<dbReference type="GO" id="GO:0035556">
    <property type="term" value="P:intracellular signal transduction"/>
    <property type="evidence" value="ECO:0007669"/>
    <property type="project" value="InterPro"/>
</dbReference>
<dbReference type="InterPro" id="IPR019734">
    <property type="entry name" value="TPR_rpt"/>
</dbReference>
<dbReference type="AlphaFoldDB" id="A0A2W7CR14"/>
<dbReference type="EMBL" id="MZXV01000013">
    <property type="protein sequence ID" value="PZV39013.1"/>
    <property type="molecule type" value="Genomic_DNA"/>
</dbReference>
<dbReference type="Gene3D" id="1.25.40.10">
    <property type="entry name" value="Tetratricopeptide repeat domain"/>
    <property type="match status" value="2"/>
</dbReference>
<dbReference type="InterPro" id="IPR050697">
    <property type="entry name" value="Adenylyl/Guanylyl_Cyclase_3/4"/>
</dbReference>
<gene>
    <name evidence="3" type="ORF">B5V02_02950</name>
</gene>
<dbReference type="InterPro" id="IPR011990">
    <property type="entry name" value="TPR-like_helical_dom_sf"/>
</dbReference>
<dbReference type="PROSITE" id="PS50005">
    <property type="entry name" value="TPR"/>
    <property type="match status" value="1"/>
</dbReference>
<dbReference type="SUPFAM" id="SSF48452">
    <property type="entry name" value="TPR-like"/>
    <property type="match status" value="1"/>
</dbReference>
<protein>
    <submittedName>
        <fullName evidence="3">Adenylate class-3/4/guanylyl cyclase</fullName>
    </submittedName>
</protein>
<evidence type="ECO:0000256" key="1">
    <source>
        <dbReference type="PROSITE-ProRule" id="PRU00339"/>
    </source>
</evidence>
<dbReference type="SUPFAM" id="SSF55073">
    <property type="entry name" value="Nucleotide cyclase"/>
    <property type="match status" value="1"/>
</dbReference>
<feature type="domain" description="Guanylate cyclase" evidence="2">
    <location>
        <begin position="12"/>
        <end position="127"/>
    </location>
</feature>
<proteinExistence type="predicted"/>
<dbReference type="SMART" id="SM00028">
    <property type="entry name" value="TPR"/>
    <property type="match status" value="4"/>
</dbReference>
<dbReference type="PANTHER" id="PTHR43081:SF19">
    <property type="entry name" value="PH-SENSITIVE ADENYLATE CYCLASE RV1264"/>
    <property type="match status" value="1"/>
</dbReference>
<dbReference type="InterPro" id="IPR001054">
    <property type="entry name" value="A/G_cyclase"/>
</dbReference>
<dbReference type="CDD" id="cd07302">
    <property type="entry name" value="CHD"/>
    <property type="match status" value="1"/>
</dbReference>
<accession>A0A2W7CR14</accession>
<reference evidence="4" key="1">
    <citation type="submission" date="2017-03" db="EMBL/GenBank/DDBJ databases">
        <authorList>
            <person name="Safronova V.I."/>
            <person name="Sazanova A.L."/>
            <person name="Chirak E.R."/>
        </authorList>
    </citation>
    <scope>NUCLEOTIDE SEQUENCE [LARGE SCALE GENOMIC DNA]</scope>
    <source>
        <strain evidence="4">Ach-343</strain>
    </source>
</reference>
<dbReference type="PROSITE" id="PS50125">
    <property type="entry name" value="GUANYLATE_CYCLASE_2"/>
    <property type="match status" value="1"/>
</dbReference>
<feature type="repeat" description="TPR" evidence="1">
    <location>
        <begin position="413"/>
        <end position="446"/>
    </location>
</feature>
<evidence type="ECO:0000313" key="4">
    <source>
        <dbReference type="Proteomes" id="UP000248616"/>
    </source>
</evidence>
<name>A0A2W7CR14_9HYPH</name>
<dbReference type="Pfam" id="PF00211">
    <property type="entry name" value="Guanylate_cyc"/>
    <property type="match status" value="1"/>
</dbReference>
<evidence type="ECO:0000313" key="3">
    <source>
        <dbReference type="EMBL" id="PZV39013.1"/>
    </source>
</evidence>
<dbReference type="PANTHER" id="PTHR43081">
    <property type="entry name" value="ADENYLATE CYCLASE, TERMINAL-DIFFERENTIATION SPECIFIC-RELATED"/>
    <property type="match status" value="1"/>
</dbReference>
<dbReference type="GO" id="GO:0006171">
    <property type="term" value="P:cAMP biosynthetic process"/>
    <property type="evidence" value="ECO:0007669"/>
    <property type="project" value="TreeGrafter"/>
</dbReference>
<organism evidence="3 4">
    <name type="scientific">Mesorhizobium kowhaii</name>
    <dbReference type="NCBI Taxonomy" id="1300272"/>
    <lineage>
        <taxon>Bacteria</taxon>
        <taxon>Pseudomonadati</taxon>
        <taxon>Pseudomonadota</taxon>
        <taxon>Alphaproteobacteria</taxon>
        <taxon>Hyphomicrobiales</taxon>
        <taxon>Phyllobacteriaceae</taxon>
        <taxon>Mesorhizobium</taxon>
    </lineage>
</organism>
<dbReference type="Pfam" id="PF14559">
    <property type="entry name" value="TPR_19"/>
    <property type="match status" value="1"/>
</dbReference>
<dbReference type="Gene3D" id="3.40.50.10070">
    <property type="entry name" value="TolB, N-terminal domain"/>
    <property type="match status" value="1"/>
</dbReference>
<dbReference type="Gene3D" id="3.30.70.1230">
    <property type="entry name" value="Nucleotide cyclase"/>
    <property type="match status" value="1"/>
</dbReference>
<keyword evidence="1" id="KW-0802">TPR repeat</keyword>
<keyword evidence="4" id="KW-1185">Reference proteome</keyword>